<evidence type="ECO:0000313" key="3">
    <source>
        <dbReference type="Proteomes" id="UP000190837"/>
    </source>
</evidence>
<organism evidence="2 3">
    <name type="scientific">Cardiobacterium hominis</name>
    <dbReference type="NCBI Taxonomy" id="2718"/>
    <lineage>
        <taxon>Bacteria</taxon>
        <taxon>Pseudomonadati</taxon>
        <taxon>Pseudomonadota</taxon>
        <taxon>Gammaproteobacteria</taxon>
        <taxon>Cardiobacteriales</taxon>
        <taxon>Cardiobacteriaceae</taxon>
        <taxon>Cardiobacterium</taxon>
    </lineage>
</organism>
<dbReference type="RefSeq" id="WP_079540351.1">
    <property type="nucleotide sequence ID" value="NZ_FKLO01000043.1"/>
</dbReference>
<gene>
    <name evidence="2" type="ORF">CHUV0807_1135</name>
</gene>
<name>A0A1C3H402_9GAMM</name>
<protein>
    <submittedName>
        <fullName evidence="2">Phage recombination protein Beta</fullName>
    </submittedName>
</protein>
<dbReference type="EMBL" id="FKLO01000043">
    <property type="protein sequence ID" value="SAM63598.1"/>
    <property type="molecule type" value="Genomic_DNA"/>
</dbReference>
<feature type="region of interest" description="Disordered" evidence="1">
    <location>
        <begin position="238"/>
        <end position="263"/>
    </location>
</feature>
<dbReference type="Pfam" id="PF03837">
    <property type="entry name" value="RecT"/>
    <property type="match status" value="1"/>
</dbReference>
<proteinExistence type="predicted"/>
<accession>A0A1C3H402</accession>
<dbReference type="InterPro" id="IPR018330">
    <property type="entry name" value="RecT_fam"/>
</dbReference>
<evidence type="ECO:0000313" key="2">
    <source>
        <dbReference type="EMBL" id="SAM63598.1"/>
    </source>
</evidence>
<sequence>MTLPVSQELIRDVANIAGMSDANECAEVLANSIIPNNARPAEIITFLAIAKQYRLNPITKEIYAFANRGGVQPIVSIDGWLKIINSHPQFNGMEFSDQLAADGSLQSVTCRIFRKDRDHPVEVTEYMNECRRGTEPWKQWPSRMLRHKATIQAARYAFGFSGIVDPDEAERIVGGNTVPTHTNASASEEQISHILALASETGTEPSKIAAAHNVPDVYSLTGKSAEKAIDQLTRKKARLEAEAAQQQTVPPPAPPADDDEIPV</sequence>
<dbReference type="AlphaFoldDB" id="A0A1C3H402"/>
<dbReference type="Proteomes" id="UP000190837">
    <property type="component" value="Unassembled WGS sequence"/>
</dbReference>
<dbReference type="GO" id="GO:0003677">
    <property type="term" value="F:DNA binding"/>
    <property type="evidence" value="ECO:0007669"/>
    <property type="project" value="InterPro"/>
</dbReference>
<dbReference type="GO" id="GO:0006259">
    <property type="term" value="P:DNA metabolic process"/>
    <property type="evidence" value="ECO:0007669"/>
    <property type="project" value="InterPro"/>
</dbReference>
<reference evidence="3" key="1">
    <citation type="submission" date="2016-04" db="EMBL/GenBank/DDBJ databases">
        <authorList>
            <person name="Tagini F."/>
        </authorList>
    </citation>
    <scope>NUCLEOTIDE SEQUENCE [LARGE SCALE GENOMIC DNA]</scope>
    <source>
        <strain evidence="3">CHUV0807</strain>
    </source>
</reference>
<evidence type="ECO:0000256" key="1">
    <source>
        <dbReference type="SAM" id="MobiDB-lite"/>
    </source>
</evidence>